<dbReference type="Proteomes" id="UP000027222">
    <property type="component" value="Unassembled WGS sequence"/>
</dbReference>
<evidence type="ECO:0008006" key="3">
    <source>
        <dbReference type="Google" id="ProtNLM"/>
    </source>
</evidence>
<evidence type="ECO:0000313" key="1">
    <source>
        <dbReference type="EMBL" id="KDR73550.1"/>
    </source>
</evidence>
<sequence length="397" mass="44123">MSSTSVFPLEIQEIIINTLAEDDDGHLTLKTCSLLCQAFLPMCRKHIFASVILNDHDAPSPTTHALERLLVKRPEIADYIRKLDYNVLVADLASPTIQESLQRISRLESFTVRHARRPKLDWSNNPIRPALLHLLQLPTLTHFKLSGINEFVVSDLIPCINLKYLDIGIHTTVSIETAFPAVLPEHTIQLNGFVAGIGTATAIVKICTALRPDGQPIVDFGSLSKIAVTIEKPDEGVASQELFRHCQKLTDVQLSLWDPRQVKPNFADILRPSMQTLKCIVVDIHVEDDDNDPLFGIPSELEDMHAKSIIESIFIKVLVQTDGSCSRGNDWGRLDEVLTSSGWSALKRVSLAIEIARSGRSDNELEVALLNLPETQFPRLSASNSVSFEFEVNTVLV</sequence>
<name>A0A067SRI6_GALM3</name>
<organism evidence="1 2">
    <name type="scientific">Galerina marginata (strain CBS 339.88)</name>
    <dbReference type="NCBI Taxonomy" id="685588"/>
    <lineage>
        <taxon>Eukaryota</taxon>
        <taxon>Fungi</taxon>
        <taxon>Dikarya</taxon>
        <taxon>Basidiomycota</taxon>
        <taxon>Agaricomycotina</taxon>
        <taxon>Agaricomycetes</taxon>
        <taxon>Agaricomycetidae</taxon>
        <taxon>Agaricales</taxon>
        <taxon>Agaricineae</taxon>
        <taxon>Strophariaceae</taxon>
        <taxon>Galerina</taxon>
    </lineage>
</organism>
<reference evidence="2" key="1">
    <citation type="journal article" date="2014" name="Proc. Natl. Acad. Sci. U.S.A.">
        <title>Extensive sampling of basidiomycete genomes demonstrates inadequacy of the white-rot/brown-rot paradigm for wood decay fungi.</title>
        <authorList>
            <person name="Riley R."/>
            <person name="Salamov A.A."/>
            <person name="Brown D.W."/>
            <person name="Nagy L.G."/>
            <person name="Floudas D."/>
            <person name="Held B.W."/>
            <person name="Levasseur A."/>
            <person name="Lombard V."/>
            <person name="Morin E."/>
            <person name="Otillar R."/>
            <person name="Lindquist E.A."/>
            <person name="Sun H."/>
            <person name="LaButti K.M."/>
            <person name="Schmutz J."/>
            <person name="Jabbour D."/>
            <person name="Luo H."/>
            <person name="Baker S.E."/>
            <person name="Pisabarro A.G."/>
            <person name="Walton J.D."/>
            <person name="Blanchette R.A."/>
            <person name="Henrissat B."/>
            <person name="Martin F."/>
            <person name="Cullen D."/>
            <person name="Hibbett D.S."/>
            <person name="Grigoriev I.V."/>
        </authorList>
    </citation>
    <scope>NUCLEOTIDE SEQUENCE [LARGE SCALE GENOMIC DNA]</scope>
    <source>
        <strain evidence="2">CBS 339.88</strain>
    </source>
</reference>
<evidence type="ECO:0000313" key="2">
    <source>
        <dbReference type="Proteomes" id="UP000027222"/>
    </source>
</evidence>
<dbReference type="EMBL" id="KL142385">
    <property type="protein sequence ID" value="KDR73550.1"/>
    <property type="molecule type" value="Genomic_DNA"/>
</dbReference>
<keyword evidence="2" id="KW-1185">Reference proteome</keyword>
<gene>
    <name evidence="1" type="ORF">GALMADRAFT_72352</name>
</gene>
<dbReference type="AlphaFoldDB" id="A0A067SRI6"/>
<accession>A0A067SRI6</accession>
<dbReference type="OrthoDB" id="2745898at2759"/>
<protein>
    <recommendedName>
        <fullName evidence="3">F-box domain-containing protein</fullName>
    </recommendedName>
</protein>
<proteinExistence type="predicted"/>
<dbReference type="HOGENOM" id="CLU_035624_0_0_1"/>